<evidence type="ECO:0000256" key="3">
    <source>
        <dbReference type="ARBA" id="ARBA00023172"/>
    </source>
</evidence>
<dbReference type="SMART" id="SM00857">
    <property type="entry name" value="Resolvase"/>
    <property type="match status" value="1"/>
</dbReference>
<dbReference type="Gene3D" id="3.40.50.1390">
    <property type="entry name" value="Resolvase, N-terminal catalytic domain"/>
    <property type="match status" value="1"/>
</dbReference>
<keyword evidence="3" id="KW-0233">DNA recombination</keyword>
<dbReference type="InterPro" id="IPR036162">
    <property type="entry name" value="Resolvase-like_N_sf"/>
</dbReference>
<dbReference type="PANTHER" id="PTHR30461">
    <property type="entry name" value="DNA-INVERTASE FROM LAMBDOID PROPHAGE"/>
    <property type="match status" value="1"/>
</dbReference>
<dbReference type="SUPFAM" id="SSF53041">
    <property type="entry name" value="Resolvase-like"/>
    <property type="match status" value="1"/>
</dbReference>
<accession>A0A2H9T3E5</accession>
<dbReference type="PANTHER" id="PTHR30461:SF19">
    <property type="entry name" value="SITE-SPECIFIC RECOMBINASE RESOLVASE FAMILY"/>
    <property type="match status" value="1"/>
</dbReference>
<dbReference type="InterPro" id="IPR006118">
    <property type="entry name" value="Recombinase_CS"/>
</dbReference>
<keyword evidence="1" id="KW-0229">DNA integration</keyword>
<dbReference type="GO" id="GO:0000150">
    <property type="term" value="F:DNA strand exchange activity"/>
    <property type="evidence" value="ECO:0007669"/>
    <property type="project" value="InterPro"/>
</dbReference>
<dbReference type="Pfam" id="PF00239">
    <property type="entry name" value="Resolvase"/>
    <property type="match status" value="1"/>
</dbReference>
<reference evidence="5" key="1">
    <citation type="journal article" date="2017" name="Appl. Environ. Microbiol.">
        <title>Molecular characterization of an Endozoicomonas-like organism causing infection in king scallop Pecten maximus L.</title>
        <authorList>
            <person name="Cano I."/>
            <person name="van Aerle R."/>
            <person name="Ross S."/>
            <person name="Verner-Jeffreys D.W."/>
            <person name="Paley R.K."/>
            <person name="Rimmer G."/>
            <person name="Ryder D."/>
            <person name="Hooper P."/>
            <person name="Stone D."/>
            <person name="Feist S.W."/>
        </authorList>
    </citation>
    <scope>NUCLEOTIDE SEQUENCE</scope>
</reference>
<dbReference type="PROSITE" id="PS00397">
    <property type="entry name" value="RECOMBINASES_1"/>
    <property type="match status" value="1"/>
</dbReference>
<dbReference type="InterPro" id="IPR006119">
    <property type="entry name" value="Resolv_N"/>
</dbReference>
<comment type="caution">
    <text evidence="5">The sequence shown here is derived from an EMBL/GenBank/DDBJ whole genome shotgun (WGS) entry which is preliminary data.</text>
</comment>
<keyword evidence="2" id="KW-0238">DNA-binding</keyword>
<gene>
    <name evidence="5" type="primary">hin</name>
    <name evidence="5" type="ORF">CI610_03349</name>
</gene>
<dbReference type="GO" id="GO:0003677">
    <property type="term" value="F:DNA binding"/>
    <property type="evidence" value="ECO:0007669"/>
    <property type="project" value="UniProtKB-KW"/>
</dbReference>
<dbReference type="GO" id="GO:0015074">
    <property type="term" value="P:DNA integration"/>
    <property type="evidence" value="ECO:0007669"/>
    <property type="project" value="UniProtKB-KW"/>
</dbReference>
<dbReference type="InterPro" id="IPR050639">
    <property type="entry name" value="SSR_resolvase"/>
</dbReference>
<name>A0A2H9T3E5_9ZZZZ</name>
<sequence length="206" mass="23078">MKTCAYVRVSTAQQDVNVQKLTILEFAQREGFSIDRFIDTVISSRKRAQKEQLTEFIAELEAGDQIIVSELSRLGRSLGQIIQIADLLVKKEVKLVCIKENIRLDGKKDMQTKVMIALCGLFAEVERDLISERTIEGLTKAREQGRLPGRPKGSLGKSKLDGKEREIAELLNKGVSKSSIARITGVSRTALFNFVQTRQLEAMPKE</sequence>
<dbReference type="EMBL" id="NSIT01000409">
    <property type="protein sequence ID" value="PJE77724.1"/>
    <property type="molecule type" value="Genomic_DNA"/>
</dbReference>
<dbReference type="AlphaFoldDB" id="A0A2H9T3E5"/>
<evidence type="ECO:0000313" key="5">
    <source>
        <dbReference type="EMBL" id="PJE77724.1"/>
    </source>
</evidence>
<organism evidence="5">
    <name type="scientific">invertebrate metagenome</name>
    <dbReference type="NCBI Taxonomy" id="1711999"/>
    <lineage>
        <taxon>unclassified sequences</taxon>
        <taxon>metagenomes</taxon>
        <taxon>organismal metagenomes</taxon>
    </lineage>
</organism>
<evidence type="ECO:0000256" key="2">
    <source>
        <dbReference type="ARBA" id="ARBA00023125"/>
    </source>
</evidence>
<dbReference type="PROSITE" id="PS51736">
    <property type="entry name" value="RECOMBINASES_3"/>
    <property type="match status" value="1"/>
</dbReference>
<proteinExistence type="predicted"/>
<evidence type="ECO:0000256" key="1">
    <source>
        <dbReference type="ARBA" id="ARBA00022908"/>
    </source>
</evidence>
<feature type="domain" description="Resolvase/invertase-type recombinase catalytic" evidence="4">
    <location>
        <begin position="2"/>
        <end position="145"/>
    </location>
</feature>
<evidence type="ECO:0000259" key="4">
    <source>
        <dbReference type="PROSITE" id="PS51736"/>
    </source>
</evidence>
<protein>
    <submittedName>
        <fullName evidence="5">DNA-invertase hin</fullName>
    </submittedName>
</protein>
<dbReference type="CDD" id="cd03768">
    <property type="entry name" value="SR_ResInv"/>
    <property type="match status" value="1"/>
</dbReference>